<keyword evidence="3" id="KW-1185">Reference proteome</keyword>
<proteinExistence type="inferred from homology"/>
<dbReference type="SUPFAM" id="SSF55298">
    <property type="entry name" value="YjgF-like"/>
    <property type="match status" value="1"/>
</dbReference>
<dbReference type="InterPro" id="IPR006056">
    <property type="entry name" value="RidA"/>
</dbReference>
<protein>
    <submittedName>
        <fullName evidence="2">Rid family detoxifying hydrolase</fullName>
    </submittedName>
</protein>
<accession>A0ABU4HSF5</accession>
<dbReference type="InterPro" id="IPR006175">
    <property type="entry name" value="YjgF/YER057c/UK114"/>
</dbReference>
<dbReference type="InterPro" id="IPR019897">
    <property type="entry name" value="RidA_CS"/>
</dbReference>
<evidence type="ECO:0000256" key="1">
    <source>
        <dbReference type="ARBA" id="ARBA00010552"/>
    </source>
</evidence>
<sequence>MSATAREIVSTPDAPAAIGPYSQAVRHGGLLFCSGALPLVPESGELDDASPAAETARCLRNLDAICRAQGTTLAEAVKLTVYTTTLDQFAEINAAYAEFFPAAPPARVTIGVAALPKGARVEIDAIVPVD</sequence>
<dbReference type="NCBIfam" id="TIGR00004">
    <property type="entry name" value="Rid family detoxifying hydrolase"/>
    <property type="match status" value="1"/>
</dbReference>
<dbReference type="Proteomes" id="UP001284601">
    <property type="component" value="Unassembled WGS sequence"/>
</dbReference>
<keyword evidence="2" id="KW-0378">Hydrolase</keyword>
<dbReference type="CDD" id="cd00448">
    <property type="entry name" value="YjgF_YER057c_UK114_family"/>
    <property type="match status" value="1"/>
</dbReference>
<comment type="similarity">
    <text evidence="1">Belongs to the RutC family.</text>
</comment>
<dbReference type="PANTHER" id="PTHR11803:SF39">
    <property type="entry name" value="2-IMINOBUTANOATE_2-IMINOPROPANOATE DEAMINASE"/>
    <property type="match status" value="1"/>
</dbReference>
<dbReference type="GO" id="GO:0016787">
    <property type="term" value="F:hydrolase activity"/>
    <property type="evidence" value="ECO:0007669"/>
    <property type="project" value="UniProtKB-KW"/>
</dbReference>
<comment type="caution">
    <text evidence="2">The sequence shown here is derived from an EMBL/GenBank/DDBJ whole genome shotgun (WGS) entry which is preliminary data.</text>
</comment>
<name>A0ABU4HSF5_9ACTN</name>
<dbReference type="Gene3D" id="3.30.1330.40">
    <property type="entry name" value="RutC-like"/>
    <property type="match status" value="1"/>
</dbReference>
<reference evidence="3" key="1">
    <citation type="submission" date="2023-07" db="EMBL/GenBank/DDBJ databases">
        <title>Conexibacter stalactiti sp. nov., isolated from stalactites in a lava cave and emended description of the genus Conexibacter.</title>
        <authorList>
            <person name="Lee S.D."/>
        </authorList>
    </citation>
    <scope>NUCLEOTIDE SEQUENCE [LARGE SCALE GENOMIC DNA]</scope>
    <source>
        <strain evidence="3">KCTC 39840</strain>
    </source>
</reference>
<dbReference type="InterPro" id="IPR035959">
    <property type="entry name" value="RutC-like_sf"/>
</dbReference>
<dbReference type="RefSeq" id="WP_318598502.1">
    <property type="nucleotide sequence ID" value="NZ_JAWSTH010000047.1"/>
</dbReference>
<dbReference type="PANTHER" id="PTHR11803">
    <property type="entry name" value="2-IMINOBUTANOATE/2-IMINOPROPANOATE DEAMINASE RIDA"/>
    <property type="match status" value="1"/>
</dbReference>
<organism evidence="2 3">
    <name type="scientific">Conexibacter stalactiti</name>
    <dbReference type="NCBI Taxonomy" id="1940611"/>
    <lineage>
        <taxon>Bacteria</taxon>
        <taxon>Bacillati</taxon>
        <taxon>Actinomycetota</taxon>
        <taxon>Thermoleophilia</taxon>
        <taxon>Solirubrobacterales</taxon>
        <taxon>Conexibacteraceae</taxon>
        <taxon>Conexibacter</taxon>
    </lineage>
</organism>
<evidence type="ECO:0000313" key="2">
    <source>
        <dbReference type="EMBL" id="MDW5596124.1"/>
    </source>
</evidence>
<gene>
    <name evidence="2" type="ORF">R7226_17385</name>
</gene>
<evidence type="ECO:0000313" key="3">
    <source>
        <dbReference type="Proteomes" id="UP001284601"/>
    </source>
</evidence>
<dbReference type="PROSITE" id="PS01094">
    <property type="entry name" value="UPF0076"/>
    <property type="match status" value="1"/>
</dbReference>
<dbReference type="EMBL" id="JAWSTH010000047">
    <property type="protein sequence ID" value="MDW5596124.1"/>
    <property type="molecule type" value="Genomic_DNA"/>
</dbReference>
<dbReference type="Pfam" id="PF01042">
    <property type="entry name" value="Ribonuc_L-PSP"/>
    <property type="match status" value="1"/>
</dbReference>